<dbReference type="PANTHER" id="PTHR14002:SF10">
    <property type="entry name" value="ZONA PELLUCIDA-LIKE DOMAIN-CONTAINING PROTEIN 1-RELATED"/>
    <property type="match status" value="1"/>
</dbReference>
<evidence type="ECO:0000256" key="4">
    <source>
        <dbReference type="SAM" id="SignalP"/>
    </source>
</evidence>
<dbReference type="Gene3D" id="2.60.40.4100">
    <property type="entry name" value="Zona pellucida, ZP-C domain"/>
    <property type="match status" value="1"/>
</dbReference>
<keyword evidence="3" id="KW-1133">Transmembrane helix</keyword>
<dbReference type="Proteomes" id="UP001591681">
    <property type="component" value="Unassembled WGS sequence"/>
</dbReference>
<gene>
    <name evidence="6" type="ORF">ACEWY4_009048</name>
</gene>
<evidence type="ECO:0000256" key="2">
    <source>
        <dbReference type="ARBA" id="ARBA00023157"/>
    </source>
</evidence>
<dbReference type="EMBL" id="JBHFQA010000008">
    <property type="protein sequence ID" value="KAL2094329.1"/>
    <property type="molecule type" value="Genomic_DNA"/>
</dbReference>
<reference evidence="6 7" key="1">
    <citation type="submission" date="2024-09" db="EMBL/GenBank/DDBJ databases">
        <title>A chromosome-level genome assembly of Gray's grenadier anchovy, Coilia grayii.</title>
        <authorList>
            <person name="Fu Z."/>
        </authorList>
    </citation>
    <scope>NUCLEOTIDE SEQUENCE [LARGE SCALE GENOMIC DNA]</scope>
    <source>
        <strain evidence="6">G4</strain>
        <tissue evidence="6">Muscle</tissue>
    </source>
</reference>
<feature type="transmembrane region" description="Helical" evidence="3">
    <location>
        <begin position="365"/>
        <end position="391"/>
    </location>
</feature>
<keyword evidence="7" id="KW-1185">Reference proteome</keyword>
<feature type="domain" description="ZP" evidence="5">
    <location>
        <begin position="40"/>
        <end position="320"/>
    </location>
</feature>
<organism evidence="6 7">
    <name type="scientific">Coilia grayii</name>
    <name type="common">Gray's grenadier anchovy</name>
    <dbReference type="NCBI Taxonomy" id="363190"/>
    <lineage>
        <taxon>Eukaryota</taxon>
        <taxon>Metazoa</taxon>
        <taxon>Chordata</taxon>
        <taxon>Craniata</taxon>
        <taxon>Vertebrata</taxon>
        <taxon>Euteleostomi</taxon>
        <taxon>Actinopterygii</taxon>
        <taxon>Neopterygii</taxon>
        <taxon>Teleostei</taxon>
        <taxon>Clupei</taxon>
        <taxon>Clupeiformes</taxon>
        <taxon>Clupeoidei</taxon>
        <taxon>Engraulidae</taxon>
        <taxon>Coilinae</taxon>
        <taxon>Coilia</taxon>
    </lineage>
</organism>
<dbReference type="AlphaFoldDB" id="A0ABD1K5D0"/>
<dbReference type="PANTHER" id="PTHR14002">
    <property type="entry name" value="ENDOGLIN/TGF-BETA RECEPTOR TYPE III"/>
    <property type="match status" value="1"/>
</dbReference>
<dbReference type="InterPro" id="IPR055355">
    <property type="entry name" value="ZP-C"/>
</dbReference>
<dbReference type="SMART" id="SM00241">
    <property type="entry name" value="ZP"/>
    <property type="match status" value="1"/>
</dbReference>
<keyword evidence="3" id="KW-0472">Membrane</keyword>
<name>A0ABD1K5D0_9TELE</name>
<evidence type="ECO:0000313" key="7">
    <source>
        <dbReference type="Proteomes" id="UP001591681"/>
    </source>
</evidence>
<evidence type="ECO:0000256" key="3">
    <source>
        <dbReference type="SAM" id="Phobius"/>
    </source>
</evidence>
<evidence type="ECO:0000259" key="5">
    <source>
        <dbReference type="PROSITE" id="PS51034"/>
    </source>
</evidence>
<feature type="signal peptide" evidence="4">
    <location>
        <begin position="1"/>
        <end position="19"/>
    </location>
</feature>
<sequence>MWLSLLVCQLAALLLRGQAQHVCDSHATRREPANSDITVKCGTQVMELAILLCPVYFGGYNESLMALNARYDNPLCQGTADTVANPPVLKFDFSITEESLSQCSNKLTITQEVGTGNFAAYSNVQFVNISGIINSRDTSAGTITYRKEMMYFFSCRYPLQYLVNNTEMRVSGVSLAINDNNGSFISTLSMRLFQDHQYSTQLQVPESGLDLKTRIFVQVKATNLTNRFNVLLDRCYATTSPYPINSTYYDLFVGCNLDGQTVIGQNGIAQDARFSFEAFRFVEHKNQTVSTFYLHCETRLCETSYCESLTQNCRRRKREVVTEQGTSVSDMATVSSGPIVTRVDTGKMALRLQYSSVDSPEKSPVVGVAVAAAVIGVMCMVTLAGIFYWVYLTKRNRDHLLPLGYGNRG</sequence>
<dbReference type="InterPro" id="IPR001507">
    <property type="entry name" value="ZP_dom"/>
</dbReference>
<evidence type="ECO:0000313" key="6">
    <source>
        <dbReference type="EMBL" id="KAL2094329.1"/>
    </source>
</evidence>
<keyword evidence="3" id="KW-0812">Transmembrane</keyword>
<feature type="chain" id="PRO_5044787459" description="ZP domain-containing protein" evidence="4">
    <location>
        <begin position="20"/>
        <end position="409"/>
    </location>
</feature>
<keyword evidence="1 4" id="KW-0732">Signal</keyword>
<keyword evidence="2" id="KW-1015">Disulfide bond</keyword>
<dbReference type="PROSITE" id="PS51034">
    <property type="entry name" value="ZP_2"/>
    <property type="match status" value="1"/>
</dbReference>
<proteinExistence type="predicted"/>
<protein>
    <recommendedName>
        <fullName evidence="5">ZP domain-containing protein</fullName>
    </recommendedName>
</protein>
<accession>A0ABD1K5D0</accession>
<evidence type="ECO:0000256" key="1">
    <source>
        <dbReference type="ARBA" id="ARBA00022729"/>
    </source>
</evidence>
<comment type="caution">
    <text evidence="6">The sequence shown here is derived from an EMBL/GenBank/DDBJ whole genome shotgun (WGS) entry which is preliminary data.</text>
</comment>
<dbReference type="Pfam" id="PF00100">
    <property type="entry name" value="Zona_pellucida"/>
    <property type="match status" value="1"/>
</dbReference>
<dbReference type="InterPro" id="IPR042235">
    <property type="entry name" value="ZP-C_dom"/>
</dbReference>